<dbReference type="SUPFAM" id="SSF46785">
    <property type="entry name" value="Winged helix' DNA-binding domain"/>
    <property type="match status" value="1"/>
</dbReference>
<evidence type="ECO:0000256" key="1">
    <source>
        <dbReference type="ARBA" id="ARBA00004123"/>
    </source>
</evidence>
<dbReference type="InterPro" id="IPR036390">
    <property type="entry name" value="WH_DNA-bd_sf"/>
</dbReference>
<evidence type="ECO:0000259" key="8">
    <source>
        <dbReference type="Pfam" id="PF02270"/>
    </source>
</evidence>
<keyword evidence="4" id="KW-0238">DNA-binding</keyword>
<sequence>MDDIMIEDEKKPFDAETAQNEEETQPDPEEQLIMDQGNGRVWLVKIPRYLMERWSRIDQEGVHLATIRVYHHAKSVTGKKPRIIMRLPPNPETPDIDGDEYELDMVNDAVENQIVIAEREKEPGMNNRARTTILTGRVKHECNLRPSLTEGYRRRMKERTKAANTHTRTIKRIEDEHPGGRGGINMLTSGISNTKGFVDLVRTKPKPVKGQFERMARMPRDQLFDALFNAFREKEHWSIKALREKLQQPEAYLKEALSDIATLHRSGEYNGTWELTENYKRDVVKGEHVVAPPPPPGGYPGEVKMEGEYEEDEEEDEDEDMEEVS</sequence>
<feature type="region of interest" description="Disordered" evidence="7">
    <location>
        <begin position="1"/>
        <end position="34"/>
    </location>
</feature>
<dbReference type="InterPro" id="IPR003196">
    <property type="entry name" value="TFIIF_beta"/>
</dbReference>
<dbReference type="InterPro" id="IPR040504">
    <property type="entry name" value="TFIIF_beta_N"/>
</dbReference>
<dbReference type="Pfam" id="PF17683">
    <property type="entry name" value="TFIIF_beta_N"/>
    <property type="match status" value="1"/>
</dbReference>
<dbReference type="Pfam" id="PF02270">
    <property type="entry name" value="TFIIF_beta"/>
    <property type="match status" value="1"/>
</dbReference>
<dbReference type="PANTHER" id="PTHR10445">
    <property type="entry name" value="GENERAL TRANSCRIPTION FACTOR IIF SUBUNIT 2"/>
    <property type="match status" value="1"/>
</dbReference>
<protein>
    <recommendedName>
        <fullName evidence="12">Transcription initiation factor IIF subunit beta</fullName>
    </recommendedName>
</protein>
<evidence type="ECO:0000313" key="10">
    <source>
        <dbReference type="EMBL" id="CAL1717249.1"/>
    </source>
</evidence>
<proteinExistence type="inferred from homology"/>
<evidence type="ECO:0000256" key="6">
    <source>
        <dbReference type="ARBA" id="ARBA00023242"/>
    </source>
</evidence>
<dbReference type="PANTHER" id="PTHR10445:SF0">
    <property type="entry name" value="GENERAL TRANSCRIPTION FACTOR IIF SUBUNIT 2"/>
    <property type="match status" value="1"/>
</dbReference>
<dbReference type="SUPFAM" id="SSF50916">
    <property type="entry name" value="Rap30/74 interaction domains"/>
    <property type="match status" value="1"/>
</dbReference>
<keyword evidence="3" id="KW-0805">Transcription regulation</keyword>
<dbReference type="InterPro" id="IPR040450">
    <property type="entry name" value="TFIIF_beta_HTH"/>
</dbReference>
<comment type="similarity">
    <text evidence="2">Belongs to the TFIIF beta subunit family.</text>
</comment>
<evidence type="ECO:0000256" key="3">
    <source>
        <dbReference type="ARBA" id="ARBA00023015"/>
    </source>
</evidence>
<feature type="compositionally biased region" description="Acidic residues" evidence="7">
    <location>
        <begin position="19"/>
        <end position="32"/>
    </location>
</feature>
<feature type="domain" description="TFIIF beta subunit N-terminal" evidence="9">
    <location>
        <begin position="39"/>
        <end position="146"/>
    </location>
</feature>
<gene>
    <name evidence="10" type="ORF">GFSPODELE1_LOCUS11132</name>
</gene>
<evidence type="ECO:0000256" key="4">
    <source>
        <dbReference type="ARBA" id="ARBA00023125"/>
    </source>
</evidence>
<evidence type="ECO:0000259" key="9">
    <source>
        <dbReference type="Pfam" id="PF17683"/>
    </source>
</evidence>
<keyword evidence="5" id="KW-0804">Transcription</keyword>
<dbReference type="CDD" id="cd07980">
    <property type="entry name" value="TFIIF_beta"/>
    <property type="match status" value="1"/>
</dbReference>
<accession>A0ABP1EEC2</accession>
<feature type="compositionally biased region" description="Acidic residues" evidence="7">
    <location>
        <begin position="308"/>
        <end position="325"/>
    </location>
</feature>
<dbReference type="InterPro" id="IPR036388">
    <property type="entry name" value="WH-like_DNA-bd_sf"/>
</dbReference>
<dbReference type="InterPro" id="IPR011039">
    <property type="entry name" value="TFIIF_interaction"/>
</dbReference>
<dbReference type="Gene3D" id="1.10.10.10">
    <property type="entry name" value="Winged helix-like DNA-binding domain superfamily/Winged helix DNA-binding domain"/>
    <property type="match status" value="1"/>
</dbReference>
<keyword evidence="6" id="KW-0539">Nucleus</keyword>
<evidence type="ECO:0000313" key="11">
    <source>
        <dbReference type="Proteomes" id="UP001497453"/>
    </source>
</evidence>
<evidence type="ECO:0000256" key="7">
    <source>
        <dbReference type="SAM" id="MobiDB-lite"/>
    </source>
</evidence>
<dbReference type="EMBL" id="OZ037952">
    <property type="protein sequence ID" value="CAL1717249.1"/>
    <property type="molecule type" value="Genomic_DNA"/>
</dbReference>
<dbReference type="Proteomes" id="UP001497453">
    <property type="component" value="Chromosome 9"/>
</dbReference>
<feature type="region of interest" description="Disordered" evidence="7">
    <location>
        <begin position="285"/>
        <end position="325"/>
    </location>
</feature>
<comment type="subcellular location">
    <subcellularLocation>
        <location evidence="1">Nucleus</location>
    </subcellularLocation>
</comment>
<evidence type="ECO:0000256" key="5">
    <source>
        <dbReference type="ARBA" id="ARBA00023163"/>
    </source>
</evidence>
<feature type="domain" description="TFIIF beta subunit HTH" evidence="8">
    <location>
        <begin position="216"/>
        <end position="280"/>
    </location>
</feature>
<reference evidence="11" key="1">
    <citation type="submission" date="2024-04" db="EMBL/GenBank/DDBJ databases">
        <authorList>
            <person name="Shaw F."/>
            <person name="Minotto A."/>
        </authorList>
    </citation>
    <scope>NUCLEOTIDE SEQUENCE [LARGE SCALE GENOMIC DNA]</scope>
</reference>
<organism evidence="10 11">
    <name type="scientific">Somion occarium</name>
    <dbReference type="NCBI Taxonomy" id="3059160"/>
    <lineage>
        <taxon>Eukaryota</taxon>
        <taxon>Fungi</taxon>
        <taxon>Dikarya</taxon>
        <taxon>Basidiomycota</taxon>
        <taxon>Agaricomycotina</taxon>
        <taxon>Agaricomycetes</taxon>
        <taxon>Polyporales</taxon>
        <taxon>Cerrenaceae</taxon>
        <taxon>Somion</taxon>
    </lineage>
</organism>
<name>A0ABP1EEC2_9APHY</name>
<evidence type="ECO:0008006" key="12">
    <source>
        <dbReference type="Google" id="ProtNLM"/>
    </source>
</evidence>
<keyword evidence="11" id="KW-1185">Reference proteome</keyword>
<evidence type="ECO:0000256" key="2">
    <source>
        <dbReference type="ARBA" id="ARBA00009543"/>
    </source>
</evidence>